<dbReference type="Gene3D" id="3.40.50.2300">
    <property type="match status" value="1"/>
</dbReference>
<gene>
    <name evidence="8" type="primary">degU1</name>
    <name evidence="8" type="ORF">CMASS_00320</name>
</gene>
<dbReference type="SMART" id="SM00448">
    <property type="entry name" value="REC"/>
    <property type="match status" value="1"/>
</dbReference>
<keyword evidence="3" id="KW-0238">DNA-binding</keyword>
<keyword evidence="1 5" id="KW-0597">Phosphoprotein</keyword>
<keyword evidence="2" id="KW-0805">Transcription regulation</keyword>
<dbReference type="PRINTS" id="PR00038">
    <property type="entry name" value="HTHLUXR"/>
</dbReference>
<dbReference type="Pfam" id="PF00072">
    <property type="entry name" value="Response_reg"/>
    <property type="match status" value="1"/>
</dbReference>
<dbReference type="PROSITE" id="PS00622">
    <property type="entry name" value="HTH_LUXR_1"/>
    <property type="match status" value="1"/>
</dbReference>
<dbReference type="InterPro" id="IPR039420">
    <property type="entry name" value="WalR-like"/>
</dbReference>
<feature type="domain" description="HTH luxR-type" evidence="6">
    <location>
        <begin position="152"/>
        <end position="217"/>
    </location>
</feature>
<feature type="modified residue" description="4-aspartylphosphate" evidence="5">
    <location>
        <position position="56"/>
    </location>
</feature>
<dbReference type="PANTHER" id="PTHR43214:SF24">
    <property type="entry name" value="TRANSCRIPTIONAL REGULATORY PROTEIN NARL-RELATED"/>
    <property type="match status" value="1"/>
</dbReference>
<dbReference type="PROSITE" id="PS50110">
    <property type="entry name" value="RESPONSE_REGULATORY"/>
    <property type="match status" value="1"/>
</dbReference>
<evidence type="ECO:0000256" key="5">
    <source>
        <dbReference type="PROSITE-ProRule" id="PRU00169"/>
    </source>
</evidence>
<dbReference type="SUPFAM" id="SSF46894">
    <property type="entry name" value="C-terminal effector domain of the bipartite response regulators"/>
    <property type="match status" value="1"/>
</dbReference>
<evidence type="ECO:0000313" key="9">
    <source>
        <dbReference type="Proteomes" id="UP001220064"/>
    </source>
</evidence>
<dbReference type="InterPro" id="IPR058245">
    <property type="entry name" value="NreC/VraR/RcsB-like_REC"/>
</dbReference>
<dbReference type="Proteomes" id="UP001220064">
    <property type="component" value="Chromosome"/>
</dbReference>
<dbReference type="RefSeq" id="WP_022863153.1">
    <property type="nucleotide sequence ID" value="NZ_ATVG01000007.1"/>
</dbReference>
<dbReference type="SMART" id="SM00421">
    <property type="entry name" value="HTH_LUXR"/>
    <property type="match status" value="1"/>
</dbReference>
<sequence length="221" mass="23143">MAAIRVLLADDQPLLVKALATILNAQGDIRVIATAGTGEDAVDAAAAHTIDVAVLDIRMPSTDGITAARKILAAHPETKVIMLTTFNDESLVRSALAAGVHGFLLKDADPEVLTGAVRAVHNGEAVLASGVTGPVLAAYRAALHNDALSAAERQGLSLLTTREREILAAIARGRTNQEIAAEMVIAETTVKSHVSSLLRKLHARDRVALVLIAQRAGLLPR</sequence>
<evidence type="ECO:0000256" key="3">
    <source>
        <dbReference type="ARBA" id="ARBA00023125"/>
    </source>
</evidence>
<accession>A0ABY7U4B7</accession>
<dbReference type="InterPro" id="IPR011006">
    <property type="entry name" value="CheY-like_superfamily"/>
</dbReference>
<dbReference type="SUPFAM" id="SSF52172">
    <property type="entry name" value="CheY-like"/>
    <property type="match status" value="1"/>
</dbReference>
<dbReference type="Pfam" id="PF00196">
    <property type="entry name" value="GerE"/>
    <property type="match status" value="1"/>
</dbReference>
<name>A0ABY7U4B7_9CORY</name>
<reference evidence="8 9" key="1">
    <citation type="submission" date="2020-10" db="EMBL/GenBank/DDBJ databases">
        <title>Complete genome sequence of Corynebacterium massiliense DSM 45435, type strain of Corynebacterium massiliense.</title>
        <authorList>
            <person name="Busche T."/>
            <person name="Kalinowski J."/>
            <person name="Ruckert C."/>
        </authorList>
    </citation>
    <scope>NUCLEOTIDE SEQUENCE [LARGE SCALE GENOMIC DNA]</scope>
    <source>
        <strain evidence="8 9">DSM 45435</strain>
    </source>
</reference>
<feature type="domain" description="Response regulatory" evidence="7">
    <location>
        <begin position="5"/>
        <end position="121"/>
    </location>
</feature>
<organism evidence="8 9">
    <name type="scientific">Corynebacterium massiliense DSM 45435</name>
    <dbReference type="NCBI Taxonomy" id="1121364"/>
    <lineage>
        <taxon>Bacteria</taxon>
        <taxon>Bacillati</taxon>
        <taxon>Actinomycetota</taxon>
        <taxon>Actinomycetes</taxon>
        <taxon>Mycobacteriales</taxon>
        <taxon>Corynebacteriaceae</taxon>
        <taxon>Corynebacterium</taxon>
    </lineage>
</organism>
<keyword evidence="4" id="KW-0804">Transcription</keyword>
<evidence type="ECO:0000256" key="4">
    <source>
        <dbReference type="ARBA" id="ARBA00023163"/>
    </source>
</evidence>
<dbReference type="PROSITE" id="PS50043">
    <property type="entry name" value="HTH_LUXR_2"/>
    <property type="match status" value="1"/>
</dbReference>
<evidence type="ECO:0000259" key="6">
    <source>
        <dbReference type="PROSITE" id="PS50043"/>
    </source>
</evidence>
<evidence type="ECO:0000256" key="2">
    <source>
        <dbReference type="ARBA" id="ARBA00023015"/>
    </source>
</evidence>
<evidence type="ECO:0000256" key="1">
    <source>
        <dbReference type="ARBA" id="ARBA00022553"/>
    </source>
</evidence>
<proteinExistence type="predicted"/>
<dbReference type="EMBL" id="CP063189">
    <property type="protein sequence ID" value="WCZ31535.1"/>
    <property type="molecule type" value="Genomic_DNA"/>
</dbReference>
<evidence type="ECO:0000313" key="8">
    <source>
        <dbReference type="EMBL" id="WCZ31535.1"/>
    </source>
</evidence>
<dbReference type="InterPro" id="IPR001789">
    <property type="entry name" value="Sig_transdc_resp-reg_receiver"/>
</dbReference>
<dbReference type="PANTHER" id="PTHR43214">
    <property type="entry name" value="TWO-COMPONENT RESPONSE REGULATOR"/>
    <property type="match status" value="1"/>
</dbReference>
<dbReference type="InterPro" id="IPR016032">
    <property type="entry name" value="Sig_transdc_resp-reg_C-effctor"/>
</dbReference>
<protein>
    <submittedName>
        <fullName evidence="8">Transcriptional regulatory protein DegU</fullName>
    </submittedName>
</protein>
<dbReference type="CDD" id="cd06170">
    <property type="entry name" value="LuxR_C_like"/>
    <property type="match status" value="1"/>
</dbReference>
<evidence type="ECO:0000259" key="7">
    <source>
        <dbReference type="PROSITE" id="PS50110"/>
    </source>
</evidence>
<dbReference type="CDD" id="cd17535">
    <property type="entry name" value="REC_NarL-like"/>
    <property type="match status" value="1"/>
</dbReference>
<dbReference type="InterPro" id="IPR000792">
    <property type="entry name" value="Tscrpt_reg_LuxR_C"/>
</dbReference>
<keyword evidence="9" id="KW-1185">Reference proteome</keyword>